<dbReference type="EMBL" id="CM037159">
    <property type="protein sequence ID" value="KAH7865371.1"/>
    <property type="molecule type" value="Genomic_DNA"/>
</dbReference>
<gene>
    <name evidence="1" type="ORF">Vadar_005725</name>
</gene>
<name>A0ACB7ZIE7_9ERIC</name>
<sequence length="471" mass="52767">MNFSSALLRRAVQPFAAASRRSKTSPSAFQELQSQYTTTTSTNAATESKDDKNKGKWFTLPPFNNSTVDGAALGKELYGRRSDDAATPTTALKWVLRCCPQLPRSLVQKLFRLRQVRRESSDFATSSDLGVRTHEHQLRRVGAKDPMNFGDQIFLPISVQEFPSEKPEKPECPCNEEEMEFLRSLELYKDPAIIVVNKPPGMPVQGGAGIKNSLDELAASYLRYDYTEPPRLVHRLDRDSSGILVMGRTQTSARVLHSIFREKTSGASSDDLQNKKRTLQRRYWALVIGSPRRSKGLISVPLKKVIVDDGKSERITLADRAEVMSSQHAITEYRVIESSCNGYTWLELSPLTGRKHQLRVHCAEVLGTPIVGDYKYGWQAHRKMKHLPCSIPEKSTKGKRLPFGLELEMGSILEKQPLLHLHCKEMVLPNVSSALSHVQLSSGFDLSGLESLKLAAPLPSHMEKSWNILNS</sequence>
<dbReference type="Proteomes" id="UP000828048">
    <property type="component" value="Chromosome 9"/>
</dbReference>
<keyword evidence="2" id="KW-1185">Reference proteome</keyword>
<evidence type="ECO:0000313" key="1">
    <source>
        <dbReference type="EMBL" id="KAH7865371.1"/>
    </source>
</evidence>
<evidence type="ECO:0000313" key="2">
    <source>
        <dbReference type="Proteomes" id="UP000828048"/>
    </source>
</evidence>
<accession>A0ACB7ZIE7</accession>
<protein>
    <submittedName>
        <fullName evidence="1">Uncharacterized protein</fullName>
    </submittedName>
</protein>
<proteinExistence type="predicted"/>
<comment type="caution">
    <text evidence="1">The sequence shown here is derived from an EMBL/GenBank/DDBJ whole genome shotgun (WGS) entry which is preliminary data.</text>
</comment>
<organism evidence="1 2">
    <name type="scientific">Vaccinium darrowii</name>
    <dbReference type="NCBI Taxonomy" id="229202"/>
    <lineage>
        <taxon>Eukaryota</taxon>
        <taxon>Viridiplantae</taxon>
        <taxon>Streptophyta</taxon>
        <taxon>Embryophyta</taxon>
        <taxon>Tracheophyta</taxon>
        <taxon>Spermatophyta</taxon>
        <taxon>Magnoliopsida</taxon>
        <taxon>eudicotyledons</taxon>
        <taxon>Gunneridae</taxon>
        <taxon>Pentapetalae</taxon>
        <taxon>asterids</taxon>
        <taxon>Ericales</taxon>
        <taxon>Ericaceae</taxon>
        <taxon>Vaccinioideae</taxon>
        <taxon>Vaccinieae</taxon>
        <taxon>Vaccinium</taxon>
    </lineage>
</organism>
<reference evidence="1 2" key="1">
    <citation type="journal article" date="2021" name="Hortic Res">
        <title>High-quality reference genome and annotation aids understanding of berry development for evergreen blueberry (Vaccinium darrowii).</title>
        <authorList>
            <person name="Yu J."/>
            <person name="Hulse-Kemp A.M."/>
            <person name="Babiker E."/>
            <person name="Staton M."/>
        </authorList>
    </citation>
    <scope>NUCLEOTIDE SEQUENCE [LARGE SCALE GENOMIC DNA]</scope>
    <source>
        <strain evidence="2">cv. NJ 8807/NJ 8810</strain>
        <tissue evidence="1">Young leaf</tissue>
    </source>
</reference>